<keyword evidence="4" id="KW-0145">Chemotaxis</keyword>
<dbReference type="PROSITE" id="PS50885">
    <property type="entry name" value="HAMP"/>
    <property type="match status" value="1"/>
</dbReference>
<dbReference type="CDD" id="cd06225">
    <property type="entry name" value="HAMP"/>
    <property type="match status" value="1"/>
</dbReference>
<dbReference type="AlphaFoldDB" id="A0AB37HIK7"/>
<dbReference type="CDD" id="cd18773">
    <property type="entry name" value="PDC1_HK_sensor"/>
    <property type="match status" value="1"/>
</dbReference>
<comment type="subcellular location">
    <subcellularLocation>
        <location evidence="1">Cell membrane</location>
        <topology evidence="1">Multi-pass membrane protein</topology>
    </subcellularLocation>
</comment>
<evidence type="ECO:0000256" key="5">
    <source>
        <dbReference type="ARBA" id="ARBA00022692"/>
    </source>
</evidence>
<evidence type="ECO:0000259" key="12">
    <source>
        <dbReference type="PROSITE" id="PS50111"/>
    </source>
</evidence>
<dbReference type="SMART" id="SM00283">
    <property type="entry name" value="MA"/>
    <property type="match status" value="1"/>
</dbReference>
<dbReference type="GO" id="GO:0007165">
    <property type="term" value="P:signal transduction"/>
    <property type="evidence" value="ECO:0007669"/>
    <property type="project" value="UniProtKB-KW"/>
</dbReference>
<dbReference type="PANTHER" id="PTHR32089">
    <property type="entry name" value="METHYL-ACCEPTING CHEMOTAXIS PROTEIN MCPB"/>
    <property type="match status" value="1"/>
</dbReference>
<evidence type="ECO:0000256" key="3">
    <source>
        <dbReference type="ARBA" id="ARBA00022481"/>
    </source>
</evidence>
<dbReference type="Gene3D" id="1.10.287.950">
    <property type="entry name" value="Methyl-accepting chemotaxis protein"/>
    <property type="match status" value="1"/>
</dbReference>
<dbReference type="GO" id="GO:0006935">
    <property type="term" value="P:chemotaxis"/>
    <property type="evidence" value="ECO:0007669"/>
    <property type="project" value="UniProtKB-KW"/>
</dbReference>
<evidence type="ECO:0000313" key="14">
    <source>
        <dbReference type="EMBL" id="QQX27259.1"/>
    </source>
</evidence>
<dbReference type="Gene3D" id="3.30.450.20">
    <property type="entry name" value="PAS domain"/>
    <property type="match status" value="2"/>
</dbReference>
<evidence type="ECO:0000256" key="2">
    <source>
        <dbReference type="ARBA" id="ARBA00022475"/>
    </source>
</evidence>
<keyword evidence="5 11" id="KW-0812">Transmembrane</keyword>
<evidence type="ECO:0000256" key="11">
    <source>
        <dbReference type="SAM" id="Phobius"/>
    </source>
</evidence>
<dbReference type="PANTHER" id="PTHR32089:SF114">
    <property type="entry name" value="METHYL-ACCEPTING CHEMOTAXIS PROTEIN MCPB"/>
    <property type="match status" value="1"/>
</dbReference>
<dbReference type="Pfam" id="PF00672">
    <property type="entry name" value="HAMP"/>
    <property type="match status" value="1"/>
</dbReference>
<dbReference type="InterPro" id="IPR029151">
    <property type="entry name" value="Sensor-like_sf"/>
</dbReference>
<dbReference type="CDD" id="cd12912">
    <property type="entry name" value="PDC2_MCP_like"/>
    <property type="match status" value="1"/>
</dbReference>
<evidence type="ECO:0000256" key="6">
    <source>
        <dbReference type="ARBA" id="ARBA00022989"/>
    </source>
</evidence>
<gene>
    <name evidence="14" type="ORF">JGZ69_11175</name>
</gene>
<feature type="domain" description="HAMP" evidence="13">
    <location>
        <begin position="303"/>
        <end position="355"/>
    </location>
</feature>
<evidence type="ECO:0000313" key="15">
    <source>
        <dbReference type="Proteomes" id="UP000595512"/>
    </source>
</evidence>
<dbReference type="SUPFAM" id="SSF103190">
    <property type="entry name" value="Sensory domain-like"/>
    <property type="match status" value="1"/>
</dbReference>
<keyword evidence="2" id="KW-1003">Cell membrane</keyword>
<dbReference type="Gene3D" id="6.10.340.10">
    <property type="match status" value="1"/>
</dbReference>
<dbReference type="EMBL" id="CP066701">
    <property type="protein sequence ID" value="QQX27259.1"/>
    <property type="molecule type" value="Genomic_DNA"/>
</dbReference>
<name>A0AB37HIK7_9BACI</name>
<dbReference type="InterPro" id="IPR003660">
    <property type="entry name" value="HAMP_dom"/>
</dbReference>
<organism evidence="14 15">
    <name type="scientific">Heyndrickxia sporothermodurans</name>
    <dbReference type="NCBI Taxonomy" id="46224"/>
    <lineage>
        <taxon>Bacteria</taxon>
        <taxon>Bacillati</taxon>
        <taxon>Bacillota</taxon>
        <taxon>Bacilli</taxon>
        <taxon>Bacillales</taxon>
        <taxon>Bacillaceae</taxon>
        <taxon>Heyndrickxia</taxon>
    </lineage>
</organism>
<dbReference type="RefSeq" id="WP_107920013.1">
    <property type="nucleotide sequence ID" value="NZ_CP066701.1"/>
</dbReference>
<dbReference type="Pfam" id="PF00015">
    <property type="entry name" value="MCPsignal"/>
    <property type="match status" value="1"/>
</dbReference>
<keyword evidence="7 11" id="KW-0472">Membrane</keyword>
<dbReference type="PROSITE" id="PS50111">
    <property type="entry name" value="CHEMOTAXIS_TRANSDUC_2"/>
    <property type="match status" value="1"/>
</dbReference>
<dbReference type="GO" id="GO:0005886">
    <property type="term" value="C:plasma membrane"/>
    <property type="evidence" value="ECO:0007669"/>
    <property type="project" value="UniProtKB-SubCell"/>
</dbReference>
<feature type="domain" description="Methyl-accepting transducer" evidence="12">
    <location>
        <begin position="374"/>
        <end position="610"/>
    </location>
</feature>
<keyword evidence="3" id="KW-0488">Methylation</keyword>
<protein>
    <submittedName>
        <fullName evidence="14">Methyl-accepting chemotaxis protein</fullName>
    </submittedName>
</protein>
<proteinExistence type="inferred from homology"/>
<evidence type="ECO:0000256" key="7">
    <source>
        <dbReference type="ARBA" id="ARBA00023136"/>
    </source>
</evidence>
<keyword evidence="6 11" id="KW-1133">Transmembrane helix</keyword>
<dbReference type="Proteomes" id="UP000595512">
    <property type="component" value="Chromosome"/>
</dbReference>
<dbReference type="CDD" id="cd11386">
    <property type="entry name" value="MCP_signal"/>
    <property type="match status" value="1"/>
</dbReference>
<feature type="transmembrane region" description="Helical" evidence="11">
    <location>
        <begin position="279"/>
        <end position="302"/>
    </location>
</feature>
<dbReference type="Pfam" id="PF02743">
    <property type="entry name" value="dCache_1"/>
    <property type="match status" value="1"/>
</dbReference>
<evidence type="ECO:0000256" key="1">
    <source>
        <dbReference type="ARBA" id="ARBA00004651"/>
    </source>
</evidence>
<dbReference type="SMART" id="SM00304">
    <property type="entry name" value="HAMP"/>
    <property type="match status" value="2"/>
</dbReference>
<evidence type="ECO:0000256" key="9">
    <source>
        <dbReference type="ARBA" id="ARBA00029447"/>
    </source>
</evidence>
<dbReference type="InterPro" id="IPR004089">
    <property type="entry name" value="MCPsignal_dom"/>
</dbReference>
<comment type="similarity">
    <text evidence="9">Belongs to the methyl-accepting chemotaxis (MCP) protein family.</text>
</comment>
<dbReference type="SUPFAM" id="SSF58104">
    <property type="entry name" value="Methyl-accepting chemotaxis protein (MCP) signaling domain"/>
    <property type="match status" value="1"/>
</dbReference>
<accession>A0AB37HIK7</accession>
<reference evidence="14 15" key="1">
    <citation type="submission" date="2020-12" db="EMBL/GenBank/DDBJ databases">
        <title>Taxonomic evaluation of the Bacillus sporothermodurans group of bacteria based on whole genome sequences.</title>
        <authorList>
            <person name="Fiedler G."/>
            <person name="Herbstmann A.-D."/>
            <person name="Doll E."/>
            <person name="Wenning M."/>
            <person name="Brinks E."/>
            <person name="Kabisch J."/>
            <person name="Breitenwieser F."/>
            <person name="Lappann M."/>
            <person name="Boehnlein C."/>
            <person name="Franz C."/>
        </authorList>
    </citation>
    <scope>NUCLEOTIDE SEQUENCE [LARGE SCALE GENOMIC DNA]</scope>
    <source>
        <strain evidence="14 15">DSM 10599</strain>
    </source>
</reference>
<evidence type="ECO:0000256" key="8">
    <source>
        <dbReference type="ARBA" id="ARBA00023224"/>
    </source>
</evidence>
<dbReference type="InterPro" id="IPR033479">
    <property type="entry name" value="dCache_1"/>
</dbReference>
<evidence type="ECO:0000256" key="10">
    <source>
        <dbReference type="PROSITE-ProRule" id="PRU00284"/>
    </source>
</evidence>
<dbReference type="KEGG" id="hspo:JGZ69_11175"/>
<keyword evidence="8 10" id="KW-0807">Transducer</keyword>
<sequence>MKIKLNKFFKMTIRKKLSVSFVIMLIVPTVIIGASSYFSSKNSLEKEMMRAASENVDTLNNIIDDTISPYLSDADFFAETITSKDYKGLESPKIRTKLDQYIKLHKYVQLAYIGTETGLMIKSPKSNVPKGYVPSQRPWYQEAMKQPGKTIITEPYISSTSGDMVITIAKTLNDHSGVIGIDISLENINSIAKKINIGAKGYTMILDKSEKFIAHPHEKGGKAATQSFYNKLYKKDAGQFTYHLDGAAKQMVFNTNKLTGWKIAGTMYLSETTDAARPIMLNTGLINLIAFIIGGIAIFLIIRSIITPLHKLKNAANQVSEGDLSLNIDVQTSDEINDLAQSFNSMTRNLRELIQQIDESAVQLSASSEQLNASAEETTSATEHVAAAIEQISKGAENQTVGIENNANAMDEIALGIGRVADNTTQVTELTRSTTKLADEGGAFVNRTVEQMKEIYQSVEQSNVKITALSDRSKEISTIIEMITGIADQTNLLALNAAIEAARAGESGKGFAVVADEIRKLAEQSRQSAQQISTLITEIQKETDSSVQTMHDATQKVELGLSISKETIAKFNQILHGMKEIAPQMEDVAAISQQITAGVEEVTSIANELASIAKENSSAADEIASTTEETVASMQEITSSSKALSKLAEDLQLLLKKFKL</sequence>
<evidence type="ECO:0000259" key="13">
    <source>
        <dbReference type="PROSITE" id="PS50885"/>
    </source>
</evidence>
<evidence type="ECO:0000256" key="4">
    <source>
        <dbReference type="ARBA" id="ARBA00022500"/>
    </source>
</evidence>